<evidence type="ECO:0000256" key="4">
    <source>
        <dbReference type="ARBA" id="ARBA00030285"/>
    </source>
</evidence>
<evidence type="ECO:0000256" key="5">
    <source>
        <dbReference type="ARBA" id="ARBA00030436"/>
    </source>
</evidence>
<feature type="coiled-coil region" evidence="7">
    <location>
        <begin position="2424"/>
        <end position="2451"/>
    </location>
</feature>
<organism evidence="9">
    <name type="scientific">Perinereis aibuhitensis bunya-like virus</name>
    <dbReference type="NCBI Taxonomy" id="3237973"/>
    <lineage>
        <taxon>Viruses</taxon>
        <taxon>Riboviria</taxon>
        <taxon>Orthornavirae</taxon>
        <taxon>Negarnaviricota</taxon>
        <taxon>Polyploviricotina</taxon>
        <taxon>Ellioviricetes</taxon>
        <taxon>Bunyavirales</taxon>
    </lineage>
</organism>
<name>A0AB39A3A4_9VIRU</name>
<evidence type="ECO:0000313" key="9">
    <source>
        <dbReference type="EMBL" id="XDE70226.1"/>
    </source>
</evidence>
<proteinExistence type="predicted"/>
<evidence type="ECO:0000256" key="6">
    <source>
        <dbReference type="ARBA" id="ARBA00031012"/>
    </source>
</evidence>
<keyword evidence="9" id="KW-0548">Nucleotidyltransferase</keyword>
<evidence type="ECO:0000259" key="8">
    <source>
        <dbReference type="PROSITE" id="PS50525"/>
    </source>
</evidence>
<dbReference type="GO" id="GO:0039694">
    <property type="term" value="P:viral RNA genome replication"/>
    <property type="evidence" value="ECO:0007669"/>
    <property type="project" value="InterPro"/>
</dbReference>
<protein>
    <recommendedName>
        <fullName evidence="2">RNA-directed RNA polymerase L</fullName>
        <ecNumber evidence="1">2.7.7.48</ecNumber>
    </recommendedName>
    <alternativeName>
        <fullName evidence="4">Large structural protein</fullName>
    </alternativeName>
    <alternativeName>
        <fullName evidence="6">Replicase</fullName>
    </alternativeName>
    <alternativeName>
        <fullName evidence="5">Transcriptase</fullName>
    </alternativeName>
</protein>
<dbReference type="Pfam" id="PF04196">
    <property type="entry name" value="Bunya_RdRp"/>
    <property type="match status" value="1"/>
</dbReference>
<sequence length="2462" mass="280162">MAEDIQTRVNNFVDKLMNTPDGTLQAYEAFKMLDTLYALRHDVLHEHIALAMGYPLKERTIYNVLRRSIHWRHVRPYYEDPKKRQTLIRGLEISKYFNKTPDVFELDKEGADWFILEFSVTWKVGEMKAKKTEKYMPFFAKLKDLIATRKRIDLKFHTIVVDPELTNLNSELTAAGLEGLRLDTETMLRLIRLLTECTGALKLKVADDQATQFSDMVESKFDAVESKEIRFPEVNPVEMRPMKSSEDTVYKSLLKWIKRTTSDFKEPASPLSPVKSDDIDEAFRDSMVKASESYMVCNGKPLYHIDVGDPCVSSVDVNSDEYWRRISGYSKEILSASWPKQIFGMLKGIFRLQTFTNAEREAFMSKPKVFREKRLGSMNVPWPNCVGGVLGAMSTEGKAYVRSMGWQAKSAAKDDVEVVEKVKSLPYWDVSCMRGSVDSIESLIRMLSLDSGLDPVDEWFDDRRSTRAEDVIRKVARGELNEVLKDISKTKMYQILETVRQYAHSIIMLAAKKESKQWTLIHRGTTQSVLVIPPGQILDTNNAKVGFFMLSKGTPTYNRDSNLYETEQGWCLSKFMTLDMNRLKNLEIALNQAIMMTASWVALYVRQSGAGMNTASRLARRVFCVSSLFKMSCQQKFSGLLEATKYIALTCSAHLSGAGKYIRSNLCLPLKTKMMVWFFRELRRAATELAVAKDSIKFSRINYTKTQESPEEVDEDSVGVKVQFPSFLVPEAVWTNYTGLLNEVNGCYFLFPKGLHGSTHTKIKIHEETIEWMSKWEQTKAKLGSKIMEEGFSIRDLAGKTGPFEKQTFLAEAIWLASKASAKRYRVETGTIRRRISNKFFNMPAWRNKKMRTSKGMFDRPKSDNTPSTFKVIDATLFELEDRSVRNRSHVDSVKYHLDNNTENNVCMVKKGQRSLDDRGIFIGSKPLRDKLSLLENTLESFAKSHPVEVISIPGDHKSTSMANLVRNALKWLSRPYSFRGVQKGVKFNIPMKKKLYFKSGDATKWSAGDNVSKFIYMIEGLPEDILTPSAKNFLKKIIVSLRKHWLYLRPEVAKVQNLECGLSALQEITVDLMKKAQARGHPGAVPIEGNWLQGNLNFTSSLCASHLMDLVWEVVKRMWPKFGFGEELFLEGCRHSDDEMTIFGVLSPADPLNPDWIRMIQSDESFRCFTFPDKGLDAMLSCEHLLATACNIHESEKKSNIHTDFIEFISQMSAYGEQIYPWIKDAMVVFSELPNTGLVEDKLAARSMVSSLVTHGAPLCIAELGLQLVEKYVDGRYNLRVNGVPFSEVANIEKSFLPTALGGRSSAGPLLIAMAGPSAHDILTLKLLTELRDIMPKSDRPTYDRALAAFMSLSPLGLQGGDDYQEHDPDDYDSRVVPFGKLHFKVFEPNREKHPKAHAECYTRVHLKEFLQEKPQYYFVPPNNVTDMDRHLHRIYTSRSFMLSMMQQSPRALHMRRARWMNGECVKIKSSEEEFTTLNVVLQKISNFIHEHHTLNEKELSYLRSIGQCKLAQAYSWVSWMQGVQMTEGNFRVRSALKLVPRVLSPITADSVLVNPPNWVCAYLVCPDADKEDLKSRAPKPGHLDDDVERVKDATAAAGLVLKPDDMSFLTTLYAALCQSHSKRVFLVHHKDTQSPVGIAKSILKHQTSLNRVFEVTSDSALDATRTILTPIASTPQIRSEIGLMCEVYRWCCINDHLFDEVASPKYPRLARYLFPNMALDHGAEPISLYELLQQRVSEFAHFGLPIQKKLAVLEFGIFGTDTVARNIGGSIAHESVEHVVRPEGEKQVVVEIGNTMSLVHLYPAGSRLIGDIATSITESQDMDRLLLHVNNELKWYIEGQLTEHPNTMQWVLKDGHGKWRKSRPGDIVLPFLRLDSRLRANPERGKVLRTEFVQEGKFLCVQVVVPGESLVITKPDSKSGNTRRFLDRKVKVGLIPISSSTSLWKSLVARDSRPMVLNGVNITPILERRVFGSLITGDKCVLPLGVLEDMIKFADVTNIMWANFVNKIIRLFNLNIPPETVKYSEDVKVKQERLAAATRDLRAKEKFLLEKRMKEMEKERDRYKTIRPDERQVANSLEKAIRASAGINLEEDYEDEEDLNPQDEILWDENVRGIDIIGSSFEKFGDARTFTPFQLVTVTETRLARSGKYTRGFIADLASYLVTSSLNLEESYGYEPIHAAAFWLRLSKELVLTSTEWSTNLPVYPESSYIYSVRAALGESMIKAVPVSVDEWRRRKPEELEAEYVKALRMPLEELKPYTGIPTGHLLEICQKVFPSRVIMVDATHFRSMKIFPFLTQGTALPDDTGARVERNYKSYREAIEEEERIKLAEKRKRFTMELPKIHRPVKLVENVDKSGVREEGPDISVPASVKVAAPEIESDVLSTNEDVSTFEEFVSEEASESELTLGASGLDKESYLKALGLDEDEDLMDMTEEELLEFERELDMENERFMGAGYEQHPS</sequence>
<keyword evidence="3" id="KW-0808">Transferase</keyword>
<dbReference type="GO" id="GO:0006351">
    <property type="term" value="P:DNA-templated transcription"/>
    <property type="evidence" value="ECO:0007669"/>
    <property type="project" value="InterPro"/>
</dbReference>
<reference evidence="9" key="2">
    <citation type="submission" date="2024-03" db="EMBL/GenBank/DDBJ databases">
        <authorList>
            <person name="Luo J."/>
            <person name="Dong X."/>
            <person name="Zhang F."/>
            <person name="Zhou C."/>
            <person name="Meng F."/>
            <person name="Wang G."/>
            <person name="Qiu L."/>
            <person name="Shi W."/>
        </authorList>
    </citation>
    <scope>NUCLEOTIDE SEQUENCE</scope>
    <source>
        <strain evidence="9">G1-2</strain>
    </source>
</reference>
<dbReference type="InterPro" id="IPR007099">
    <property type="entry name" value="RNA-dir_pol_NSvirus"/>
</dbReference>
<evidence type="ECO:0000256" key="2">
    <source>
        <dbReference type="ARBA" id="ARBA00018602"/>
    </source>
</evidence>
<dbReference type="PROSITE" id="PS50525">
    <property type="entry name" value="RDRP_SSRNA_NEG_SEG"/>
    <property type="match status" value="1"/>
</dbReference>
<evidence type="ECO:0000256" key="3">
    <source>
        <dbReference type="ARBA" id="ARBA00022679"/>
    </source>
</evidence>
<dbReference type="EC" id="2.7.7.48" evidence="1"/>
<keyword evidence="7" id="KW-0175">Coiled coil</keyword>
<dbReference type="GO" id="GO:0003968">
    <property type="term" value="F:RNA-directed RNA polymerase activity"/>
    <property type="evidence" value="ECO:0007669"/>
    <property type="project" value="UniProtKB-KW"/>
</dbReference>
<keyword evidence="9" id="KW-0696">RNA-directed RNA polymerase</keyword>
<dbReference type="EMBL" id="PP479883">
    <property type="protein sequence ID" value="XDE70226.1"/>
    <property type="molecule type" value="Genomic_RNA"/>
</dbReference>
<feature type="domain" description="RdRp catalytic" evidence="8">
    <location>
        <begin position="986"/>
        <end position="1177"/>
    </location>
</feature>
<evidence type="ECO:0000256" key="1">
    <source>
        <dbReference type="ARBA" id="ARBA00012494"/>
    </source>
</evidence>
<evidence type="ECO:0000256" key="7">
    <source>
        <dbReference type="SAM" id="Coils"/>
    </source>
</evidence>
<accession>A0AB39A3A4</accession>
<reference evidence="9" key="1">
    <citation type="journal article" date="2024" name="Vet Sci">
        <title>Meta-Transcriptomic Analysis Reveals Novel RNA Viruses in Polychaetes Perinereis.</title>
        <authorList>
            <person name="Luo J."/>
            <person name="Zhang F."/>
            <person name="Zhou C."/>
            <person name="Meng F."/>
            <person name="Wang G."/>
            <person name="Qiu L."/>
            <person name="Shi W."/>
            <person name="Huang J."/>
            <person name="Dong X."/>
        </authorList>
    </citation>
    <scope>NUCLEOTIDE SEQUENCE</scope>
    <source>
        <strain evidence="9">G1-2</strain>
    </source>
</reference>
<dbReference type="InterPro" id="IPR007322">
    <property type="entry name" value="RNA_pol_bunyavir"/>
</dbReference>